<keyword evidence="2" id="KW-1133">Transmembrane helix</keyword>
<dbReference type="GO" id="GO:0006772">
    <property type="term" value="P:thiamine metabolic process"/>
    <property type="evidence" value="ECO:0007669"/>
    <property type="project" value="InterPro"/>
</dbReference>
<keyword evidence="2" id="KW-0812">Transmembrane</keyword>
<protein>
    <submittedName>
        <fullName evidence="4">Heme oxygenase-like protein</fullName>
    </submittedName>
</protein>
<evidence type="ECO:0000313" key="5">
    <source>
        <dbReference type="Proteomes" id="UP000800200"/>
    </source>
</evidence>
<dbReference type="Pfam" id="PF03070">
    <property type="entry name" value="TENA_THI-4"/>
    <property type="match status" value="1"/>
</dbReference>
<dbReference type="InterPro" id="IPR016084">
    <property type="entry name" value="Haem_Oase-like_multi-hlx"/>
</dbReference>
<keyword evidence="2" id="KW-0472">Membrane</keyword>
<dbReference type="GO" id="GO:0005829">
    <property type="term" value="C:cytosol"/>
    <property type="evidence" value="ECO:0007669"/>
    <property type="project" value="TreeGrafter"/>
</dbReference>
<dbReference type="InterPro" id="IPR050967">
    <property type="entry name" value="Thiamine_Salvage_TenA"/>
</dbReference>
<reference evidence="4" key="1">
    <citation type="journal article" date="2020" name="Stud. Mycol.">
        <title>101 Dothideomycetes genomes: a test case for predicting lifestyles and emergence of pathogens.</title>
        <authorList>
            <person name="Haridas S."/>
            <person name="Albert R."/>
            <person name="Binder M."/>
            <person name="Bloem J."/>
            <person name="Labutti K."/>
            <person name="Salamov A."/>
            <person name="Andreopoulos B."/>
            <person name="Baker S."/>
            <person name="Barry K."/>
            <person name="Bills G."/>
            <person name="Bluhm B."/>
            <person name="Cannon C."/>
            <person name="Castanera R."/>
            <person name="Culley D."/>
            <person name="Daum C."/>
            <person name="Ezra D."/>
            <person name="Gonzalez J."/>
            <person name="Henrissat B."/>
            <person name="Kuo A."/>
            <person name="Liang C."/>
            <person name="Lipzen A."/>
            <person name="Lutzoni F."/>
            <person name="Magnuson J."/>
            <person name="Mondo S."/>
            <person name="Nolan M."/>
            <person name="Ohm R."/>
            <person name="Pangilinan J."/>
            <person name="Park H.-J."/>
            <person name="Ramirez L."/>
            <person name="Alfaro M."/>
            <person name="Sun H."/>
            <person name="Tritt A."/>
            <person name="Yoshinaga Y."/>
            <person name="Zwiers L.-H."/>
            <person name="Turgeon B."/>
            <person name="Goodwin S."/>
            <person name="Spatafora J."/>
            <person name="Crous P."/>
            <person name="Grigoriev I."/>
        </authorList>
    </citation>
    <scope>NUCLEOTIDE SEQUENCE</scope>
    <source>
        <strain evidence="4">CBS 207.26</strain>
    </source>
</reference>
<dbReference type="AlphaFoldDB" id="A0A6A6E5L9"/>
<dbReference type="FunFam" id="1.20.910.10:FF:000003">
    <property type="entry name" value="Hydroxymethylpyrimidine/phosphomethylpyrimidine kinase THI20"/>
    <property type="match status" value="1"/>
</dbReference>
<name>A0A6A6E5L9_9PEZI</name>
<dbReference type="GO" id="GO:0050334">
    <property type="term" value="F:thiaminase activity"/>
    <property type="evidence" value="ECO:0007669"/>
    <property type="project" value="InterPro"/>
</dbReference>
<evidence type="ECO:0000256" key="2">
    <source>
        <dbReference type="SAM" id="Phobius"/>
    </source>
</evidence>
<keyword evidence="5" id="KW-1185">Reference proteome</keyword>
<dbReference type="InterPro" id="IPR027574">
    <property type="entry name" value="Thiaminase_II"/>
</dbReference>
<feature type="region of interest" description="Disordered" evidence="1">
    <location>
        <begin position="1"/>
        <end position="22"/>
    </location>
</feature>
<evidence type="ECO:0000313" key="4">
    <source>
        <dbReference type="EMBL" id="KAF2185869.1"/>
    </source>
</evidence>
<feature type="compositionally biased region" description="Low complexity" evidence="1">
    <location>
        <begin position="1"/>
        <end position="20"/>
    </location>
</feature>
<feature type="domain" description="Thiaminase-2/PQQC" evidence="3">
    <location>
        <begin position="62"/>
        <end position="269"/>
    </location>
</feature>
<dbReference type="PANTHER" id="PTHR43198">
    <property type="entry name" value="BIFUNCTIONAL TH2 PROTEIN"/>
    <property type="match status" value="1"/>
</dbReference>
<dbReference type="Proteomes" id="UP000800200">
    <property type="component" value="Unassembled WGS sequence"/>
</dbReference>
<gene>
    <name evidence="4" type="ORF">K469DRAFT_575069</name>
</gene>
<dbReference type="NCBIfam" id="TIGR04306">
    <property type="entry name" value="salvage_TenA"/>
    <property type="match status" value="1"/>
</dbReference>
<dbReference type="CDD" id="cd19367">
    <property type="entry name" value="TenA_C_ScTHI20-like"/>
    <property type="match status" value="1"/>
</dbReference>
<sequence>MTTSHSPRHNPTTTSSPSPSDLKARLESALSDPRILITPLNTTIYTLPFGHSGFISYLLSRPDVQGPWKAHIEHPFLDRLANGTLPVEAFKYYMIQDYLYLIHFARANALAAYKATSMSTISRSAEIILHIQREMNLHASYCAELGVSLDEINATEEDQACTAYTRYLLDVGMREDWFALHVALAPCLIGYWVIARRLYEDPRTKKGEDGNRYWRWIENYVAKDYTEAVDLGTELLNENATMQSPTRIEEIVKIFIHATNMEKGFWDMGFGKIGEEQ</sequence>
<dbReference type="OrthoDB" id="10028886at2759"/>
<evidence type="ECO:0000256" key="1">
    <source>
        <dbReference type="SAM" id="MobiDB-lite"/>
    </source>
</evidence>
<dbReference type="Gene3D" id="1.20.910.10">
    <property type="entry name" value="Heme oxygenase-like"/>
    <property type="match status" value="1"/>
</dbReference>
<dbReference type="InterPro" id="IPR004305">
    <property type="entry name" value="Thiaminase-2/PQQC"/>
</dbReference>
<dbReference type="EMBL" id="ML994632">
    <property type="protein sequence ID" value="KAF2185869.1"/>
    <property type="molecule type" value="Genomic_DNA"/>
</dbReference>
<evidence type="ECO:0000259" key="3">
    <source>
        <dbReference type="Pfam" id="PF03070"/>
    </source>
</evidence>
<dbReference type="SUPFAM" id="SSF48613">
    <property type="entry name" value="Heme oxygenase-like"/>
    <property type="match status" value="1"/>
</dbReference>
<feature type="transmembrane region" description="Helical" evidence="2">
    <location>
        <begin position="177"/>
        <end position="195"/>
    </location>
</feature>
<dbReference type="PANTHER" id="PTHR43198:SF2">
    <property type="entry name" value="SI:CH1073-67J19.1-RELATED"/>
    <property type="match status" value="1"/>
</dbReference>
<accession>A0A6A6E5L9</accession>
<proteinExistence type="predicted"/>
<organism evidence="4 5">
    <name type="scientific">Zopfia rhizophila CBS 207.26</name>
    <dbReference type="NCBI Taxonomy" id="1314779"/>
    <lineage>
        <taxon>Eukaryota</taxon>
        <taxon>Fungi</taxon>
        <taxon>Dikarya</taxon>
        <taxon>Ascomycota</taxon>
        <taxon>Pezizomycotina</taxon>
        <taxon>Dothideomycetes</taxon>
        <taxon>Dothideomycetes incertae sedis</taxon>
        <taxon>Zopfiaceae</taxon>
        <taxon>Zopfia</taxon>
    </lineage>
</organism>